<dbReference type="Proteomes" id="UP000696280">
    <property type="component" value="Unassembled WGS sequence"/>
</dbReference>
<proteinExistence type="predicted"/>
<sequence length="135" mass="14922">MSWVLKTLFVQTNNQEHQQIQFLYTAPTTKIKRADASQSPSPKAHTQHSNSTSLGLVTNSSANTPATMSESSWEKNFLPRSSPPRDPESVYVENTSSLAGFCLMLAYITPNNDMPGKTLFGEIHGSSVRPFFLIT</sequence>
<evidence type="ECO:0000313" key="2">
    <source>
        <dbReference type="EMBL" id="CAG8953759.1"/>
    </source>
</evidence>
<evidence type="ECO:0000256" key="1">
    <source>
        <dbReference type="SAM" id="MobiDB-lite"/>
    </source>
</evidence>
<feature type="region of interest" description="Disordered" evidence="1">
    <location>
        <begin position="31"/>
        <end position="90"/>
    </location>
</feature>
<dbReference type="EMBL" id="CAJVRL010000052">
    <property type="protein sequence ID" value="CAG8953759.1"/>
    <property type="molecule type" value="Genomic_DNA"/>
</dbReference>
<reference evidence="2" key="1">
    <citation type="submission" date="2021-07" db="EMBL/GenBank/DDBJ databases">
        <authorList>
            <person name="Durling M."/>
        </authorList>
    </citation>
    <scope>NUCLEOTIDE SEQUENCE</scope>
</reference>
<comment type="caution">
    <text evidence="2">The sequence shown here is derived from an EMBL/GenBank/DDBJ whole genome shotgun (WGS) entry which is preliminary data.</text>
</comment>
<keyword evidence="3" id="KW-1185">Reference proteome</keyword>
<accession>A0A9N9KTS0</accession>
<gene>
    <name evidence="2" type="ORF">HYFRA_00006650</name>
</gene>
<evidence type="ECO:0000313" key="3">
    <source>
        <dbReference type="Proteomes" id="UP000696280"/>
    </source>
</evidence>
<name>A0A9N9KTS0_9HELO</name>
<dbReference type="AlphaFoldDB" id="A0A9N9KTS0"/>
<feature type="compositionally biased region" description="Polar residues" evidence="1">
    <location>
        <begin position="47"/>
        <end position="71"/>
    </location>
</feature>
<organism evidence="2 3">
    <name type="scientific">Hymenoscyphus fraxineus</name>
    <dbReference type="NCBI Taxonomy" id="746836"/>
    <lineage>
        <taxon>Eukaryota</taxon>
        <taxon>Fungi</taxon>
        <taxon>Dikarya</taxon>
        <taxon>Ascomycota</taxon>
        <taxon>Pezizomycotina</taxon>
        <taxon>Leotiomycetes</taxon>
        <taxon>Helotiales</taxon>
        <taxon>Helotiaceae</taxon>
        <taxon>Hymenoscyphus</taxon>
    </lineage>
</organism>
<protein>
    <submittedName>
        <fullName evidence="2">Uncharacterized protein</fullName>
    </submittedName>
</protein>